<keyword evidence="2" id="KW-1185">Reference proteome</keyword>
<gene>
    <name evidence="1" type="ORF">ONZ43_g6491</name>
</gene>
<proteinExistence type="predicted"/>
<name>A0ACC2HYR6_9PEZI</name>
<evidence type="ECO:0000313" key="1">
    <source>
        <dbReference type="EMBL" id="KAJ8108222.1"/>
    </source>
</evidence>
<dbReference type="EMBL" id="JAPESX010002338">
    <property type="protein sequence ID" value="KAJ8108222.1"/>
    <property type="molecule type" value="Genomic_DNA"/>
</dbReference>
<reference evidence="1" key="1">
    <citation type="submission" date="2022-11" db="EMBL/GenBank/DDBJ databases">
        <title>Genome Sequence of Nemania bipapillata.</title>
        <authorList>
            <person name="Buettner E."/>
        </authorList>
    </citation>
    <scope>NUCLEOTIDE SEQUENCE</scope>
    <source>
        <strain evidence="1">CP14</strain>
    </source>
</reference>
<protein>
    <submittedName>
        <fullName evidence="1">Uncharacterized protein</fullName>
    </submittedName>
</protein>
<dbReference type="Proteomes" id="UP001153334">
    <property type="component" value="Unassembled WGS sequence"/>
</dbReference>
<evidence type="ECO:0000313" key="2">
    <source>
        <dbReference type="Proteomes" id="UP001153334"/>
    </source>
</evidence>
<comment type="caution">
    <text evidence="1">The sequence shown here is derived from an EMBL/GenBank/DDBJ whole genome shotgun (WGS) entry which is preliminary data.</text>
</comment>
<organism evidence="1 2">
    <name type="scientific">Nemania bipapillata</name>
    <dbReference type="NCBI Taxonomy" id="110536"/>
    <lineage>
        <taxon>Eukaryota</taxon>
        <taxon>Fungi</taxon>
        <taxon>Dikarya</taxon>
        <taxon>Ascomycota</taxon>
        <taxon>Pezizomycotina</taxon>
        <taxon>Sordariomycetes</taxon>
        <taxon>Xylariomycetidae</taxon>
        <taxon>Xylariales</taxon>
        <taxon>Xylariaceae</taxon>
        <taxon>Nemania</taxon>
    </lineage>
</organism>
<sequence length="366" mass="40535">MPKILGKEVGPIGFGLMGLTWRATPCPQEQAFEAMRAALKNGSAYTSPISLCNERHDYGRIQMPTVRLWDKMLIGVVADNFWNGGEFYGPPEYNSLVVLERYFEKYPEDAEKVVLCIKGGHNPKTHKMDASPENTRRTLDACIAQLNGRKKIDLFEFARRDPNVPMEETFKLIQEEYIDTGKVGGISLSEVRAETIHEAVKHTKVEAVEIELSLFSTDVLENGIAAACAQYGIPVIAYSPIGRGMLTGKFRSVEDIKDAHFKLFGFPRFQPGNFEVNLRLVEQVEEIASAKGCTPAQLAINWTRAVSKRPGMPTIIPIPGATTVAKVDENSKVIDLTDEEMARIDAVLADFTPAGARYNDAVPINT</sequence>
<accession>A0ACC2HYR6</accession>